<keyword evidence="2 9" id="KW-0328">Glycosyltransferase</keyword>
<comment type="subcellular location">
    <subcellularLocation>
        <location evidence="1">Membrane</location>
        <topology evidence="1">Multi-pass membrane protein</topology>
    </subcellularLocation>
</comment>
<evidence type="ECO:0000256" key="4">
    <source>
        <dbReference type="ARBA" id="ARBA00022692"/>
    </source>
</evidence>
<dbReference type="GO" id="GO:0016757">
    <property type="term" value="F:glycosyltransferase activity"/>
    <property type="evidence" value="ECO:0007669"/>
    <property type="project" value="UniProtKB-KW"/>
</dbReference>
<dbReference type="Proteomes" id="UP001203945">
    <property type="component" value="Unassembled WGS sequence"/>
</dbReference>
<dbReference type="EMBL" id="JAKZEU010000004">
    <property type="protein sequence ID" value="MCQ0971167.1"/>
    <property type="molecule type" value="Genomic_DNA"/>
</dbReference>
<accession>A0ABT1MS80</accession>
<feature type="transmembrane region" description="Helical" evidence="8">
    <location>
        <begin position="620"/>
        <end position="640"/>
    </location>
</feature>
<dbReference type="InterPro" id="IPR037257">
    <property type="entry name" value="T2SS_E_N_sf"/>
</dbReference>
<keyword evidence="10" id="KW-1185">Reference proteome</keyword>
<protein>
    <submittedName>
        <fullName evidence="9">Glycosyltransferase</fullName>
        <ecNumber evidence="9">2.4.-.-</ecNumber>
    </submittedName>
</protein>
<sequence>MMNVFARNGRRQNVVPLQPNLTPRNLTAPDGDAPPPIDQNGATLAPRNLRPLGQILLEEGAVREGDLLKATVLRRRQDARLGEILLAHGWVTEAALGKALSRQWRTSVIDLLATPPDPRLIDAAGAQFCLNRGIVPWRRLGGVTWVATSRPDEFDALIPSLPRAFGTVRMLICEAVQGQEAILATRRGQLIRQAEMRVPADQSCRSQDSKRTTRIAIAAIATAALAFTLMPIVTVALLTIWAIAAMLASTMVKISTLVAAVRGAHAQELEESRYGKARTAVPEFTGPLPVISVMVPLFRESDIAGRLVERLSRLDYPRELTDILLVVEERDDTTRDALRGAALPRWMRVVVVPEGPIQTKPRAMNFALNFCRGSIIGVWDAEDRPERDQLHRVARGFHAADPDVACLQGALDFYNPRTNLMARCFTIEYATWFRAYLPGLARMRLIVPLGGTTLFFRRDALDQVGGWDAWNVTEDADLGVRLVRHGWRTEIIPTTTDEEANCRPLPWIKQRSRWIKGFALTWAVHMRDPRRLWRELGPARFIGMQVQLFGSVSQQLLAPLLWSFWLLAFGLPHPLATSLSTMLGGYGVMTLVGIFIAAEAISIVASLWAVRGAKHRHLRLFVPLMHFYNVLACFAAWKAIYEVVTRPFYWDKTTHGVFEASLKDATADAAQAEAGTVQIPMLGPIGGRSLDDVAADRGEPQRPAANAAIEDASLPIATAV</sequence>
<evidence type="ECO:0000256" key="6">
    <source>
        <dbReference type="ARBA" id="ARBA00023136"/>
    </source>
</evidence>
<feature type="transmembrane region" description="Helical" evidence="8">
    <location>
        <begin position="548"/>
        <end position="571"/>
    </location>
</feature>
<keyword evidence="5 8" id="KW-1133">Transmembrane helix</keyword>
<evidence type="ECO:0000313" key="9">
    <source>
        <dbReference type="EMBL" id="MCQ0971167.1"/>
    </source>
</evidence>
<feature type="transmembrane region" description="Helical" evidence="8">
    <location>
        <begin position="583"/>
        <end position="608"/>
    </location>
</feature>
<dbReference type="SUPFAM" id="SSF160246">
    <property type="entry name" value="EspE N-terminal domain-like"/>
    <property type="match status" value="1"/>
</dbReference>
<feature type="transmembrane region" description="Helical" evidence="8">
    <location>
        <begin position="215"/>
        <end position="234"/>
    </location>
</feature>
<organism evidence="9 10">
    <name type="scientific">Paracoccus albicereus</name>
    <dbReference type="NCBI Taxonomy" id="2922394"/>
    <lineage>
        <taxon>Bacteria</taxon>
        <taxon>Pseudomonadati</taxon>
        <taxon>Pseudomonadota</taxon>
        <taxon>Alphaproteobacteria</taxon>
        <taxon>Rhodobacterales</taxon>
        <taxon>Paracoccaceae</taxon>
        <taxon>Paracoccus</taxon>
    </lineage>
</organism>
<name>A0ABT1MS80_9RHOB</name>
<evidence type="ECO:0000313" key="10">
    <source>
        <dbReference type="Proteomes" id="UP001203945"/>
    </source>
</evidence>
<dbReference type="EC" id="2.4.-.-" evidence="9"/>
<evidence type="ECO:0000256" key="1">
    <source>
        <dbReference type="ARBA" id="ARBA00004141"/>
    </source>
</evidence>
<dbReference type="Gene3D" id="3.90.550.10">
    <property type="entry name" value="Spore Coat Polysaccharide Biosynthesis Protein SpsA, Chain A"/>
    <property type="match status" value="1"/>
</dbReference>
<evidence type="ECO:0000256" key="5">
    <source>
        <dbReference type="ARBA" id="ARBA00022989"/>
    </source>
</evidence>
<dbReference type="InterPro" id="IPR050321">
    <property type="entry name" value="Glycosyltr_2/OpgH_subfam"/>
</dbReference>
<evidence type="ECO:0000256" key="7">
    <source>
        <dbReference type="SAM" id="MobiDB-lite"/>
    </source>
</evidence>
<evidence type="ECO:0000256" key="2">
    <source>
        <dbReference type="ARBA" id="ARBA00022676"/>
    </source>
</evidence>
<keyword evidence="3 9" id="KW-0808">Transferase</keyword>
<feature type="region of interest" description="Disordered" evidence="7">
    <location>
        <begin position="1"/>
        <end position="41"/>
    </location>
</feature>
<reference evidence="9 10" key="1">
    <citation type="submission" date="2022-03" db="EMBL/GenBank/DDBJ databases">
        <authorList>
            <person name="He Y."/>
        </authorList>
    </citation>
    <scope>NUCLEOTIDE SEQUENCE [LARGE SCALE GENOMIC DNA]</scope>
    <source>
        <strain evidence="9 10">TK19116</strain>
    </source>
</reference>
<gene>
    <name evidence="9" type="ORF">MLD63_12115</name>
</gene>
<comment type="caution">
    <text evidence="9">The sequence shown here is derived from an EMBL/GenBank/DDBJ whole genome shotgun (WGS) entry which is preliminary data.</text>
</comment>
<dbReference type="PANTHER" id="PTHR43867">
    <property type="entry name" value="CELLULOSE SYNTHASE CATALYTIC SUBUNIT A [UDP-FORMING]"/>
    <property type="match status" value="1"/>
</dbReference>
<dbReference type="InterPro" id="IPR029044">
    <property type="entry name" value="Nucleotide-diphossugar_trans"/>
</dbReference>
<dbReference type="RefSeq" id="WP_255330179.1">
    <property type="nucleotide sequence ID" value="NZ_JAKZEU010000004.1"/>
</dbReference>
<evidence type="ECO:0000256" key="8">
    <source>
        <dbReference type="SAM" id="Phobius"/>
    </source>
</evidence>
<dbReference type="SUPFAM" id="SSF53448">
    <property type="entry name" value="Nucleotide-diphospho-sugar transferases"/>
    <property type="match status" value="1"/>
</dbReference>
<feature type="transmembrane region" description="Helical" evidence="8">
    <location>
        <begin position="240"/>
        <end position="261"/>
    </location>
</feature>
<dbReference type="Pfam" id="PF13641">
    <property type="entry name" value="Glyco_tranf_2_3"/>
    <property type="match status" value="1"/>
</dbReference>
<dbReference type="PANTHER" id="PTHR43867:SF2">
    <property type="entry name" value="CELLULOSE SYNTHASE CATALYTIC SUBUNIT A [UDP-FORMING]"/>
    <property type="match status" value="1"/>
</dbReference>
<proteinExistence type="predicted"/>
<keyword evidence="6 8" id="KW-0472">Membrane</keyword>
<keyword evidence="4 8" id="KW-0812">Transmembrane</keyword>
<evidence type="ECO:0000256" key="3">
    <source>
        <dbReference type="ARBA" id="ARBA00022679"/>
    </source>
</evidence>